<evidence type="ECO:0000313" key="3">
    <source>
        <dbReference type="Proteomes" id="UP001165060"/>
    </source>
</evidence>
<feature type="transmembrane region" description="Helical" evidence="1">
    <location>
        <begin position="40"/>
        <end position="58"/>
    </location>
</feature>
<feature type="transmembrane region" description="Helical" evidence="1">
    <location>
        <begin position="78"/>
        <end position="101"/>
    </location>
</feature>
<proteinExistence type="predicted"/>
<keyword evidence="1" id="KW-1133">Transmembrane helix</keyword>
<keyword evidence="1" id="KW-0812">Transmembrane</keyword>
<gene>
    <name evidence="2" type="ORF">TeGR_g5003</name>
</gene>
<reference evidence="2 3" key="1">
    <citation type="journal article" date="2023" name="Commun. Biol.">
        <title>Genome analysis of Parmales, the sister group of diatoms, reveals the evolutionary specialization of diatoms from phago-mixotrophs to photoautotrophs.</title>
        <authorList>
            <person name="Ban H."/>
            <person name="Sato S."/>
            <person name="Yoshikawa S."/>
            <person name="Yamada K."/>
            <person name="Nakamura Y."/>
            <person name="Ichinomiya M."/>
            <person name="Sato N."/>
            <person name="Blanc-Mathieu R."/>
            <person name="Endo H."/>
            <person name="Kuwata A."/>
            <person name="Ogata H."/>
        </authorList>
    </citation>
    <scope>NUCLEOTIDE SEQUENCE [LARGE SCALE GENOMIC DNA]</scope>
</reference>
<evidence type="ECO:0000313" key="2">
    <source>
        <dbReference type="EMBL" id="GMI21620.1"/>
    </source>
</evidence>
<evidence type="ECO:0000256" key="1">
    <source>
        <dbReference type="SAM" id="Phobius"/>
    </source>
</evidence>
<comment type="caution">
    <text evidence="2">The sequence shown here is derived from an EMBL/GenBank/DDBJ whole genome shotgun (WGS) entry which is preliminary data.</text>
</comment>
<dbReference type="EMBL" id="BRYB01003840">
    <property type="protein sequence ID" value="GMI21620.1"/>
    <property type="molecule type" value="Genomic_DNA"/>
</dbReference>
<dbReference type="Proteomes" id="UP001165060">
    <property type="component" value="Unassembled WGS sequence"/>
</dbReference>
<sequence length="209" mass="24000">MYSSTDTAALSLLWFFSSWESYRFILVLQPVAYRHRLSCYFTHLVTVGTTVQLILHFLGTQEGAYDYPPGRHAYMYSLVHHIVSAVADNIAVMFFFLIVAFKANMKQLVTPMENQKIDLFRLVTNFYIHYCPSLCYHLVATPPPVISHAAAVGTSVWIILLWLTAYWDTFDECYGLKFKGSRPLVPTWWYFGKKKFSPRSVSGPTVLST</sequence>
<name>A0ABQ6M8F4_9STRA</name>
<organism evidence="2 3">
    <name type="scientific">Tetraparma gracilis</name>
    <dbReference type="NCBI Taxonomy" id="2962635"/>
    <lineage>
        <taxon>Eukaryota</taxon>
        <taxon>Sar</taxon>
        <taxon>Stramenopiles</taxon>
        <taxon>Ochrophyta</taxon>
        <taxon>Bolidophyceae</taxon>
        <taxon>Parmales</taxon>
        <taxon>Triparmaceae</taxon>
        <taxon>Tetraparma</taxon>
    </lineage>
</organism>
<feature type="transmembrane region" description="Helical" evidence="1">
    <location>
        <begin position="122"/>
        <end position="139"/>
    </location>
</feature>
<keyword evidence="3" id="KW-1185">Reference proteome</keyword>
<keyword evidence="1" id="KW-0472">Membrane</keyword>
<protein>
    <submittedName>
        <fullName evidence="2">Uncharacterized protein</fullName>
    </submittedName>
</protein>
<accession>A0ABQ6M8F4</accession>
<feature type="transmembrane region" description="Helical" evidence="1">
    <location>
        <begin position="145"/>
        <end position="167"/>
    </location>
</feature>